<name>A0ABN7WXT3_GIGMA</name>
<dbReference type="EMBL" id="CAJVQB010070411">
    <property type="protein sequence ID" value="CAG8842844.1"/>
    <property type="molecule type" value="Genomic_DNA"/>
</dbReference>
<organism evidence="1 2">
    <name type="scientific">Gigaspora margarita</name>
    <dbReference type="NCBI Taxonomy" id="4874"/>
    <lineage>
        <taxon>Eukaryota</taxon>
        <taxon>Fungi</taxon>
        <taxon>Fungi incertae sedis</taxon>
        <taxon>Mucoromycota</taxon>
        <taxon>Glomeromycotina</taxon>
        <taxon>Glomeromycetes</taxon>
        <taxon>Diversisporales</taxon>
        <taxon>Gigasporaceae</taxon>
        <taxon>Gigaspora</taxon>
    </lineage>
</organism>
<comment type="caution">
    <text evidence="1">The sequence shown here is derived from an EMBL/GenBank/DDBJ whole genome shotgun (WGS) entry which is preliminary data.</text>
</comment>
<dbReference type="Proteomes" id="UP000789901">
    <property type="component" value="Unassembled WGS sequence"/>
</dbReference>
<feature type="non-terminal residue" evidence="1">
    <location>
        <position position="161"/>
    </location>
</feature>
<evidence type="ECO:0000313" key="2">
    <source>
        <dbReference type="Proteomes" id="UP000789901"/>
    </source>
</evidence>
<gene>
    <name evidence="1" type="ORF">GMARGA_LOCUS36211</name>
</gene>
<accession>A0ABN7WXT3</accession>
<evidence type="ECO:0000313" key="1">
    <source>
        <dbReference type="EMBL" id="CAG8842844.1"/>
    </source>
</evidence>
<proteinExistence type="predicted"/>
<sequence length="161" mass="18740">EESMQNRGVWVRKWYRLEGVSFEGNFKRSTNLGEGRKLLDWVVPVVQYIALKRFLEKTIQATLEKVYKIRRFLDTAIVNKNWVLISKIWNIAATRVFMLRVAKKEGWNVVADIKEPFDEEPMEALFQEKLLSTRQLAKISSKVDTKSEASVLSFSNLLGDQ</sequence>
<reference evidence="1 2" key="1">
    <citation type="submission" date="2021-06" db="EMBL/GenBank/DDBJ databases">
        <authorList>
            <person name="Kallberg Y."/>
            <person name="Tangrot J."/>
            <person name="Rosling A."/>
        </authorList>
    </citation>
    <scope>NUCLEOTIDE SEQUENCE [LARGE SCALE GENOMIC DNA]</scope>
    <source>
        <strain evidence="1 2">120-4 pot B 10/14</strain>
    </source>
</reference>
<feature type="non-terminal residue" evidence="1">
    <location>
        <position position="1"/>
    </location>
</feature>
<protein>
    <submittedName>
        <fullName evidence="1">831_t:CDS:1</fullName>
    </submittedName>
</protein>
<keyword evidence="2" id="KW-1185">Reference proteome</keyword>